<keyword evidence="4" id="KW-1185">Reference proteome</keyword>
<accession>A0A1Y5HYS0</accession>
<dbReference type="OrthoDB" id="10266568at2759"/>
<reference evidence="2" key="2">
    <citation type="journal article" date="2014" name="BMC Genomics">
        <title>An improved genome of the model marine alga Ostreococcus tauri unfolds by assessing Illumina de novo assemblies.</title>
        <authorList>
            <person name="Blanc-Mathieu R."/>
            <person name="Verhelst B."/>
            <person name="Derelle E."/>
            <person name="Rombauts S."/>
            <person name="Bouget F.Y."/>
            <person name="Carre I."/>
            <person name="Chateau A."/>
            <person name="Eyre-Walker A."/>
            <person name="Grimsley N."/>
            <person name="Moreau H."/>
            <person name="Piegu B."/>
            <person name="Rivals E."/>
            <person name="Schackwitz W."/>
            <person name="Van de Peer Y."/>
            <person name="Piganeau G."/>
        </authorList>
    </citation>
    <scope>NUCLEOTIDE SEQUENCE</scope>
    <source>
        <strain evidence="2">RCC4221</strain>
    </source>
</reference>
<gene>
    <name evidence="3" type="ORF">BE221DRAFT_62933</name>
    <name evidence="2" type="ORF">OT_ostta01g05880</name>
</gene>
<feature type="coiled-coil region" evidence="1">
    <location>
        <begin position="27"/>
        <end position="54"/>
    </location>
</feature>
<dbReference type="STRING" id="70448.A0A090N2V2"/>
<reference evidence="3" key="3">
    <citation type="submission" date="2017-04" db="EMBL/GenBank/DDBJ databases">
        <title>Population genomics of picophytoplankton unveils novel chromosome hypervariability.</title>
        <authorList>
            <consortium name="DOE Joint Genome Institute"/>
            <person name="Blanc-Mathieu R."/>
            <person name="Krasovec M."/>
            <person name="Hebrard M."/>
            <person name="Yau S."/>
            <person name="Desgranges E."/>
            <person name="Martin J."/>
            <person name="Schackwitz W."/>
            <person name="Kuo A."/>
            <person name="Salin G."/>
            <person name="Donnadieu C."/>
            <person name="Desdevises Y."/>
            <person name="Sanchez-Ferandin S."/>
            <person name="Moreau H."/>
            <person name="Rivals E."/>
            <person name="Grigoriev I.V."/>
            <person name="Grimsley N."/>
            <person name="Eyre-Walker A."/>
            <person name="Piganeau G."/>
        </authorList>
    </citation>
    <scope>NUCLEOTIDE SEQUENCE [LARGE SCALE GENOMIC DNA]</scope>
    <source>
        <strain evidence="3">RCC 1115</strain>
    </source>
</reference>
<reference evidence="2 4" key="1">
    <citation type="journal article" date="2006" name="Proc. Natl. Acad. Sci. U.S.A.">
        <title>Genome analysis of the smallest free-living eukaryote Ostreococcus tauri unveils many unique features.</title>
        <authorList>
            <person name="Derelle E."/>
            <person name="Ferraz C."/>
            <person name="Rombauts S."/>
            <person name="Rouze P."/>
            <person name="Worden A.Z."/>
            <person name="Robbens S."/>
            <person name="Partensky F."/>
            <person name="Degroeve S."/>
            <person name="Echeynie S."/>
            <person name="Cooke R."/>
            <person name="Saeys Y."/>
            <person name="Wuyts J."/>
            <person name="Jabbari K."/>
            <person name="Bowler C."/>
            <person name="Panaud O."/>
            <person name="Piegu B."/>
            <person name="Ball S.G."/>
            <person name="Ral J.-P."/>
            <person name="Bouget F.-Y."/>
            <person name="Piganeau G."/>
            <person name="De Baets B."/>
            <person name="Picard A."/>
            <person name="Delseny M."/>
            <person name="Demaille J."/>
            <person name="Van de Peer Y."/>
            <person name="Moreau H."/>
        </authorList>
    </citation>
    <scope>NUCLEOTIDE SEQUENCE [LARGE SCALE GENOMIC DNA]</scope>
    <source>
        <strain evidence="2 4">OTTH0595</strain>
    </source>
</reference>
<evidence type="ECO:0000313" key="2">
    <source>
        <dbReference type="EMBL" id="CEF96883.1"/>
    </source>
</evidence>
<dbReference type="Pfam" id="PF03357">
    <property type="entry name" value="Snf7"/>
    <property type="match status" value="1"/>
</dbReference>
<dbReference type="FunCoup" id="A0A090N2V2">
    <property type="interactions" value="1920"/>
</dbReference>
<organism evidence="2 4">
    <name type="scientific">Ostreococcus tauri</name>
    <name type="common">Marine green alga</name>
    <dbReference type="NCBI Taxonomy" id="70448"/>
    <lineage>
        <taxon>Eukaryota</taxon>
        <taxon>Viridiplantae</taxon>
        <taxon>Chlorophyta</taxon>
        <taxon>Mamiellophyceae</taxon>
        <taxon>Mamiellales</taxon>
        <taxon>Bathycoccaceae</taxon>
        <taxon>Ostreococcus</taxon>
    </lineage>
</organism>
<evidence type="ECO:0000256" key="1">
    <source>
        <dbReference type="SAM" id="Coils"/>
    </source>
</evidence>
<dbReference type="Proteomes" id="UP000009170">
    <property type="component" value="Unassembled WGS sequence"/>
</dbReference>
<sequence length="213" mass="23336">MGLLDGLSNLFGRGSSDAKLQDQIFNLKFTAKSLARAAKKCEKEERENKTKVKRAIEKGNIDGAKIHAQDAIRKKNEGLNMLRLASRLDGVVARLETQAKMNAVNKDMSGIVKSLERSLNTNNLEKVAENMDLFEKQFENLDVQTEFVESAMGNTSALSTPPEEVATLMQQIADEHGLEFATDLPSAGSTRVAEQREKADDLTARLEGLKGGA</sequence>
<dbReference type="GO" id="GO:0007034">
    <property type="term" value="P:vacuolar transport"/>
    <property type="evidence" value="ECO:0007669"/>
    <property type="project" value="InterPro"/>
</dbReference>
<dbReference type="EMBL" id="CAID01000001">
    <property type="protein sequence ID" value="CEF96883.1"/>
    <property type="molecule type" value="Genomic_DNA"/>
</dbReference>
<dbReference type="InParanoid" id="A0A090N2V2"/>
<accession>A0A454XLI1</accession>
<dbReference type="EMBL" id="KZ155838">
    <property type="protein sequence ID" value="OUS42398.1"/>
    <property type="molecule type" value="Genomic_DNA"/>
</dbReference>
<dbReference type="Proteomes" id="UP000195557">
    <property type="component" value="Unassembled WGS sequence"/>
</dbReference>
<dbReference type="Gene3D" id="6.10.140.1230">
    <property type="match status" value="1"/>
</dbReference>
<dbReference type="PANTHER" id="PTHR10476">
    <property type="entry name" value="CHARGED MULTIVESICULAR BODY PROTEIN"/>
    <property type="match status" value="1"/>
</dbReference>
<evidence type="ECO:0000313" key="4">
    <source>
        <dbReference type="Proteomes" id="UP000009170"/>
    </source>
</evidence>
<name>A0A090N2V2_OSTTA</name>
<dbReference type="InterPro" id="IPR005024">
    <property type="entry name" value="Snf7_fam"/>
</dbReference>
<protein>
    <submittedName>
        <fullName evidence="2 3">Snf7</fullName>
    </submittedName>
</protein>
<evidence type="ECO:0000313" key="3">
    <source>
        <dbReference type="EMBL" id="OUS42398.1"/>
    </source>
</evidence>
<accession>A0A090N2V2</accession>
<keyword evidence="1" id="KW-0175">Coiled coil</keyword>
<proteinExistence type="predicted"/>
<dbReference type="AlphaFoldDB" id="A0A090N2V2"/>